<feature type="region of interest" description="Disordered" evidence="3">
    <location>
        <begin position="1"/>
        <end position="34"/>
    </location>
</feature>
<dbReference type="Gene3D" id="1.20.1250.20">
    <property type="entry name" value="MFS general substrate transporter like domains"/>
    <property type="match status" value="2"/>
</dbReference>
<sequence length="453" mass="48351">MATSIARHTDAVEMSTRPSTYPADSGGRSSLASDAPEVPVNAQQLPPVDGGRQAWLFCFASFVLEILVWGFGFSYGIFQAYYTSHPPFQNKSAIAIGSVGQTALAIEYTEGIFLSFVLGRYPELLRPMMWAGLILASGSLLLSSFVSQIELLILLQGVCLGIGSGMLWWPGVLLIPDWFSRRRGLATGIIFAGSGIGGFILPLIVNALLDAVDFRWALRVWAAIMLVLGGLAILGVRRRTPAPRYRPGQQRPRLVPRNIQFFKGPLFWFWSLSTLLQAMAYFPVSLYISVFTTSIASPLSATIVLSLFNSAGVVGQVLMGYLADRMPYTYIMAVSTFASAIAAFLLWGFADTLGRVFAFAIVFGGLSGGFSSVNSAVSLDVVGPNPEQASMALSAVSPAKGLAAIIGPILSGVLLEAGKSSALGGKYGKFGFGPVELIATKVKALKVLDALNH</sequence>
<feature type="transmembrane region" description="Helical" evidence="4">
    <location>
        <begin position="185"/>
        <end position="204"/>
    </location>
</feature>
<comment type="similarity">
    <text evidence="2">Belongs to the major facilitator superfamily. Monocarboxylate porter (TC 2.A.1.13) family.</text>
</comment>
<organism evidence="6 7">
    <name type="scientific">Steccherinum ochraceum</name>
    <dbReference type="NCBI Taxonomy" id="92696"/>
    <lineage>
        <taxon>Eukaryota</taxon>
        <taxon>Fungi</taxon>
        <taxon>Dikarya</taxon>
        <taxon>Basidiomycota</taxon>
        <taxon>Agaricomycotina</taxon>
        <taxon>Agaricomycetes</taxon>
        <taxon>Polyporales</taxon>
        <taxon>Steccherinaceae</taxon>
        <taxon>Steccherinum</taxon>
    </lineage>
</organism>
<feature type="transmembrane region" description="Helical" evidence="4">
    <location>
        <begin position="216"/>
        <end position="236"/>
    </location>
</feature>
<feature type="transmembrane region" description="Helical" evidence="4">
    <location>
        <begin position="152"/>
        <end position="173"/>
    </location>
</feature>
<dbReference type="PROSITE" id="PS50850">
    <property type="entry name" value="MFS"/>
    <property type="match status" value="1"/>
</dbReference>
<feature type="transmembrane region" description="Helical" evidence="4">
    <location>
        <begin position="330"/>
        <end position="350"/>
    </location>
</feature>
<feature type="transmembrane region" description="Helical" evidence="4">
    <location>
        <begin position="54"/>
        <end position="78"/>
    </location>
</feature>
<keyword evidence="4" id="KW-0812">Transmembrane</keyword>
<comment type="caution">
    <text evidence="6">The sequence shown here is derived from an EMBL/GenBank/DDBJ whole genome shotgun (WGS) entry which is preliminary data.</text>
</comment>
<gene>
    <name evidence="6" type="ORF">EIP91_002002</name>
</gene>
<evidence type="ECO:0000256" key="1">
    <source>
        <dbReference type="ARBA" id="ARBA00004141"/>
    </source>
</evidence>
<dbReference type="InterPro" id="IPR020846">
    <property type="entry name" value="MFS_dom"/>
</dbReference>
<accession>A0A4R0RTP4</accession>
<evidence type="ECO:0000256" key="2">
    <source>
        <dbReference type="ARBA" id="ARBA00006727"/>
    </source>
</evidence>
<proteinExistence type="inferred from homology"/>
<dbReference type="GO" id="GO:0022857">
    <property type="term" value="F:transmembrane transporter activity"/>
    <property type="evidence" value="ECO:0007669"/>
    <property type="project" value="InterPro"/>
</dbReference>
<feature type="transmembrane region" description="Helical" evidence="4">
    <location>
        <begin position="356"/>
        <end position="377"/>
    </location>
</feature>
<keyword evidence="7" id="KW-1185">Reference proteome</keyword>
<dbReference type="Pfam" id="PF07690">
    <property type="entry name" value="MFS_1"/>
    <property type="match status" value="1"/>
</dbReference>
<evidence type="ECO:0000259" key="5">
    <source>
        <dbReference type="PROSITE" id="PS50850"/>
    </source>
</evidence>
<feature type="transmembrane region" description="Helical" evidence="4">
    <location>
        <begin position="300"/>
        <end position="323"/>
    </location>
</feature>
<dbReference type="InterPro" id="IPR050327">
    <property type="entry name" value="Proton-linked_MCT"/>
</dbReference>
<protein>
    <recommendedName>
        <fullName evidence="5">Major facilitator superfamily (MFS) profile domain-containing protein</fullName>
    </recommendedName>
</protein>
<dbReference type="Proteomes" id="UP000292702">
    <property type="component" value="Unassembled WGS sequence"/>
</dbReference>
<feature type="transmembrane region" description="Helical" evidence="4">
    <location>
        <begin position="266"/>
        <end position="288"/>
    </location>
</feature>
<dbReference type="OrthoDB" id="2799364at2759"/>
<dbReference type="InterPro" id="IPR036259">
    <property type="entry name" value="MFS_trans_sf"/>
</dbReference>
<evidence type="ECO:0000313" key="7">
    <source>
        <dbReference type="Proteomes" id="UP000292702"/>
    </source>
</evidence>
<dbReference type="PANTHER" id="PTHR11360:SF287">
    <property type="entry name" value="MFS MONOCARBOXYLATE TRANSPORTER"/>
    <property type="match status" value="1"/>
</dbReference>
<dbReference type="AlphaFoldDB" id="A0A4R0RTP4"/>
<name>A0A4R0RTP4_9APHY</name>
<dbReference type="InterPro" id="IPR011701">
    <property type="entry name" value="MFS"/>
</dbReference>
<evidence type="ECO:0000256" key="3">
    <source>
        <dbReference type="SAM" id="MobiDB-lite"/>
    </source>
</evidence>
<dbReference type="EMBL" id="RWJN01000157">
    <property type="protein sequence ID" value="TCD65934.1"/>
    <property type="molecule type" value="Genomic_DNA"/>
</dbReference>
<feature type="domain" description="Major facilitator superfamily (MFS) profile" evidence="5">
    <location>
        <begin position="60"/>
        <end position="453"/>
    </location>
</feature>
<keyword evidence="4" id="KW-0472">Membrane</keyword>
<dbReference type="PANTHER" id="PTHR11360">
    <property type="entry name" value="MONOCARBOXYLATE TRANSPORTER"/>
    <property type="match status" value="1"/>
</dbReference>
<dbReference type="GO" id="GO:0016020">
    <property type="term" value="C:membrane"/>
    <property type="evidence" value="ECO:0007669"/>
    <property type="project" value="UniProtKB-SubCell"/>
</dbReference>
<comment type="subcellular location">
    <subcellularLocation>
        <location evidence="1">Membrane</location>
        <topology evidence="1">Multi-pass membrane protein</topology>
    </subcellularLocation>
</comment>
<dbReference type="SUPFAM" id="SSF103473">
    <property type="entry name" value="MFS general substrate transporter"/>
    <property type="match status" value="1"/>
</dbReference>
<evidence type="ECO:0000313" key="6">
    <source>
        <dbReference type="EMBL" id="TCD65934.1"/>
    </source>
</evidence>
<evidence type="ECO:0000256" key="4">
    <source>
        <dbReference type="SAM" id="Phobius"/>
    </source>
</evidence>
<keyword evidence="4" id="KW-1133">Transmembrane helix</keyword>
<feature type="transmembrane region" description="Helical" evidence="4">
    <location>
        <begin position="128"/>
        <end position="146"/>
    </location>
</feature>
<reference evidence="6 7" key="1">
    <citation type="submission" date="2018-11" db="EMBL/GenBank/DDBJ databases">
        <title>Genome assembly of Steccherinum ochraceum LE-BIN_3174, the white-rot fungus of the Steccherinaceae family (The Residual Polyporoid clade, Polyporales, Basidiomycota).</title>
        <authorList>
            <person name="Fedorova T.V."/>
            <person name="Glazunova O.A."/>
            <person name="Landesman E.O."/>
            <person name="Moiseenko K.V."/>
            <person name="Psurtseva N.V."/>
            <person name="Savinova O.S."/>
            <person name="Shakhova N.V."/>
            <person name="Tyazhelova T.V."/>
            <person name="Vasina D.V."/>
        </authorList>
    </citation>
    <scope>NUCLEOTIDE SEQUENCE [LARGE SCALE GENOMIC DNA]</scope>
    <source>
        <strain evidence="6 7">LE-BIN_3174</strain>
    </source>
</reference>